<evidence type="ECO:0000259" key="7">
    <source>
        <dbReference type="PROSITE" id="PS50067"/>
    </source>
</evidence>
<dbReference type="InterPro" id="IPR027640">
    <property type="entry name" value="Kinesin-like_fam"/>
</dbReference>
<dbReference type="PRINTS" id="PR00380">
    <property type="entry name" value="KINESINHEAVY"/>
</dbReference>
<reference evidence="8" key="1">
    <citation type="submission" date="2025-08" db="UniProtKB">
        <authorList>
            <consortium name="Ensembl"/>
        </authorList>
    </citation>
    <scope>IDENTIFICATION</scope>
</reference>
<accession>A0A3B3R205</accession>
<dbReference type="Proteomes" id="UP000261540">
    <property type="component" value="Unplaced"/>
</dbReference>
<evidence type="ECO:0000256" key="1">
    <source>
        <dbReference type="ARBA" id="ARBA00004245"/>
    </source>
</evidence>
<dbReference type="GO" id="GO:0005874">
    <property type="term" value="C:microtubule"/>
    <property type="evidence" value="ECO:0007669"/>
    <property type="project" value="UniProtKB-KW"/>
</dbReference>
<reference evidence="8" key="2">
    <citation type="submission" date="2025-09" db="UniProtKB">
        <authorList>
            <consortium name="Ensembl"/>
        </authorList>
    </citation>
    <scope>IDENTIFICATION</scope>
</reference>
<dbReference type="PANTHER" id="PTHR47972">
    <property type="entry name" value="KINESIN-LIKE PROTEIN KLP-3"/>
    <property type="match status" value="1"/>
</dbReference>
<dbReference type="AlphaFoldDB" id="A0A3B3R205"/>
<dbReference type="InterPro" id="IPR019821">
    <property type="entry name" value="Kinesin_motor_CS"/>
</dbReference>
<name>A0A3B3R205_9TELE</name>
<evidence type="ECO:0000256" key="2">
    <source>
        <dbReference type="ARBA" id="ARBA00022741"/>
    </source>
</evidence>
<dbReference type="STRING" id="1676925.ENSPKIP00000012792"/>
<dbReference type="InterPro" id="IPR036961">
    <property type="entry name" value="Kinesin_motor_dom_sf"/>
</dbReference>
<sequence length="361" mass="40093">YFNMVEDMKKIRVFCRIRPMSEAETSCGSIPVVDCLDDYSVTVETSRGLKEFQFDRVFNPTSSQEDVFQDISLIQSAIDGYNVCIFAYGQTGSGKTFTMVGDKDLKNPGIMPRTFRTIFHITQENSSKFDFKVSMCMLELYNERLLDLFVSPVDALGKRIEIKKDRKGLVIAHGAETKDAASAEELLALFEQGCCNRHIAATMNMESSRSHLIVGITMESRNHTNGCVSYGKLSLVDLAGSERVAKTGAKDEQLKEANSINKSLSALGDVIFALSTEQVYVPYRNNKLTQFMQDSLGGNAKTLMFVNISPASCNTEETLTYATRVKAITNTAQKNSESKEIAHLKEIILKLKSGQPVDDDV</sequence>
<dbReference type="GeneTree" id="ENSGT00940000167114"/>
<keyword evidence="5 6" id="KW-0505">Motor protein</keyword>
<dbReference type="PROSITE" id="PS00411">
    <property type="entry name" value="KINESIN_MOTOR_1"/>
    <property type="match status" value="1"/>
</dbReference>
<comment type="subcellular location">
    <subcellularLocation>
        <location evidence="1">Cytoplasm</location>
        <location evidence="1">Cytoskeleton</location>
    </subcellularLocation>
</comment>
<dbReference type="GO" id="GO:0008017">
    <property type="term" value="F:microtubule binding"/>
    <property type="evidence" value="ECO:0007669"/>
    <property type="project" value="InterPro"/>
</dbReference>
<dbReference type="SUPFAM" id="SSF52540">
    <property type="entry name" value="P-loop containing nucleoside triphosphate hydrolases"/>
    <property type="match status" value="1"/>
</dbReference>
<dbReference type="SMART" id="SM00129">
    <property type="entry name" value="KISc"/>
    <property type="match status" value="1"/>
</dbReference>
<feature type="domain" description="Kinesin motor" evidence="7">
    <location>
        <begin position="10"/>
        <end position="331"/>
    </location>
</feature>
<organism evidence="8 9">
    <name type="scientific">Paramormyrops kingsleyae</name>
    <dbReference type="NCBI Taxonomy" id="1676925"/>
    <lineage>
        <taxon>Eukaryota</taxon>
        <taxon>Metazoa</taxon>
        <taxon>Chordata</taxon>
        <taxon>Craniata</taxon>
        <taxon>Vertebrata</taxon>
        <taxon>Euteleostomi</taxon>
        <taxon>Actinopterygii</taxon>
        <taxon>Neopterygii</taxon>
        <taxon>Teleostei</taxon>
        <taxon>Osteoglossocephala</taxon>
        <taxon>Osteoglossomorpha</taxon>
        <taxon>Osteoglossiformes</taxon>
        <taxon>Mormyridae</taxon>
        <taxon>Paramormyrops</taxon>
    </lineage>
</organism>
<protein>
    <recommendedName>
        <fullName evidence="6">Kinesin-like protein</fullName>
    </recommendedName>
</protein>
<dbReference type="Gene3D" id="3.40.850.10">
    <property type="entry name" value="Kinesin motor domain"/>
    <property type="match status" value="1"/>
</dbReference>
<dbReference type="GO" id="GO:0003777">
    <property type="term" value="F:microtubule motor activity"/>
    <property type="evidence" value="ECO:0007669"/>
    <property type="project" value="InterPro"/>
</dbReference>
<dbReference type="PANTHER" id="PTHR47972:SF16">
    <property type="entry name" value="KINESIN-LIKE PROTEIN"/>
    <property type="match status" value="1"/>
</dbReference>
<evidence type="ECO:0000256" key="4">
    <source>
        <dbReference type="ARBA" id="ARBA00023212"/>
    </source>
</evidence>
<keyword evidence="9" id="KW-1185">Reference proteome</keyword>
<keyword evidence="4" id="KW-0206">Cytoskeleton</keyword>
<dbReference type="InterPro" id="IPR001752">
    <property type="entry name" value="Kinesin_motor_dom"/>
</dbReference>
<evidence type="ECO:0000256" key="6">
    <source>
        <dbReference type="RuleBase" id="RU000394"/>
    </source>
</evidence>
<dbReference type="GO" id="GO:0007018">
    <property type="term" value="P:microtubule-based movement"/>
    <property type="evidence" value="ECO:0007669"/>
    <property type="project" value="InterPro"/>
</dbReference>
<evidence type="ECO:0000256" key="3">
    <source>
        <dbReference type="ARBA" id="ARBA00022840"/>
    </source>
</evidence>
<keyword evidence="3 5" id="KW-0067">ATP-binding</keyword>
<dbReference type="Ensembl" id="ENSPKIT00000037195.1">
    <property type="protein sequence ID" value="ENSPKIP00000012792.1"/>
    <property type="gene ID" value="ENSPKIG00000000466.1"/>
</dbReference>
<dbReference type="GO" id="GO:0005524">
    <property type="term" value="F:ATP binding"/>
    <property type="evidence" value="ECO:0007669"/>
    <property type="project" value="UniProtKB-UniRule"/>
</dbReference>
<proteinExistence type="inferred from homology"/>
<keyword evidence="6" id="KW-0493">Microtubule</keyword>
<keyword evidence="4" id="KW-0963">Cytoplasm</keyword>
<comment type="similarity">
    <text evidence="5 6">Belongs to the TRAFAC class myosin-kinesin ATPase superfamily. Kinesin family.</text>
</comment>
<evidence type="ECO:0000256" key="5">
    <source>
        <dbReference type="PROSITE-ProRule" id="PRU00283"/>
    </source>
</evidence>
<evidence type="ECO:0000313" key="9">
    <source>
        <dbReference type="Proteomes" id="UP000261540"/>
    </source>
</evidence>
<feature type="binding site" evidence="5">
    <location>
        <begin position="89"/>
        <end position="96"/>
    </location>
    <ligand>
        <name>ATP</name>
        <dbReference type="ChEBI" id="CHEBI:30616"/>
    </ligand>
</feature>
<dbReference type="Pfam" id="PF00225">
    <property type="entry name" value="Kinesin"/>
    <property type="match status" value="1"/>
</dbReference>
<dbReference type="PROSITE" id="PS50067">
    <property type="entry name" value="KINESIN_MOTOR_2"/>
    <property type="match status" value="1"/>
</dbReference>
<evidence type="ECO:0000313" key="8">
    <source>
        <dbReference type="Ensembl" id="ENSPKIP00000012792.1"/>
    </source>
</evidence>
<dbReference type="InterPro" id="IPR027417">
    <property type="entry name" value="P-loop_NTPase"/>
</dbReference>
<keyword evidence="2 5" id="KW-0547">Nucleotide-binding</keyword>